<protein>
    <submittedName>
        <fullName evidence="1">Uncharacterized protein</fullName>
    </submittedName>
</protein>
<comment type="caution">
    <text evidence="1">The sequence shown here is derived from an EMBL/GenBank/DDBJ whole genome shotgun (WGS) entry which is preliminary data.</text>
</comment>
<dbReference type="EMBL" id="JASBWU010000004">
    <property type="protein sequence ID" value="KAJ9122303.1"/>
    <property type="molecule type" value="Genomic_DNA"/>
</dbReference>
<reference evidence="1" key="1">
    <citation type="submission" date="2023-04" db="EMBL/GenBank/DDBJ databases">
        <title>Draft Genome sequencing of Naganishia species isolated from polar environments using Oxford Nanopore Technology.</title>
        <authorList>
            <person name="Leo P."/>
            <person name="Venkateswaran K."/>
        </authorList>
    </citation>
    <scope>NUCLEOTIDE SEQUENCE</scope>
    <source>
        <strain evidence="1">MNA-CCFEE 5425</strain>
    </source>
</reference>
<evidence type="ECO:0000313" key="2">
    <source>
        <dbReference type="Proteomes" id="UP001243375"/>
    </source>
</evidence>
<gene>
    <name evidence="1" type="ORF">QFC22_001724</name>
</gene>
<dbReference type="Proteomes" id="UP001243375">
    <property type="component" value="Unassembled WGS sequence"/>
</dbReference>
<accession>A0ACC2XE45</accession>
<organism evidence="1 2">
    <name type="scientific">Naganishia vaughanmartiniae</name>
    <dbReference type="NCBI Taxonomy" id="1424756"/>
    <lineage>
        <taxon>Eukaryota</taxon>
        <taxon>Fungi</taxon>
        <taxon>Dikarya</taxon>
        <taxon>Basidiomycota</taxon>
        <taxon>Agaricomycotina</taxon>
        <taxon>Tremellomycetes</taxon>
        <taxon>Filobasidiales</taxon>
        <taxon>Filobasidiaceae</taxon>
        <taxon>Naganishia</taxon>
    </lineage>
</organism>
<evidence type="ECO:0000313" key="1">
    <source>
        <dbReference type="EMBL" id="KAJ9122303.1"/>
    </source>
</evidence>
<keyword evidence="2" id="KW-1185">Reference proteome</keyword>
<proteinExistence type="predicted"/>
<sequence length="328" mass="37763">MPRLQILQHKSYHPYLESNKQRVRDDEAKAAALEAEEERTALNQNANARLEHLRNPNEIRAPPTAFQGTSTDASALLAAQRSEKIKAERRDEKKRLEYDWPKEEEKKRNRGRRKETASGSTSLERQSDRSATSGHINFWEGLEKPTKPKKTPDEIQADDPTTMYLDRPLRETKPWYTDALLRGYDEREDDAERREKRDRAKRKEESVKRGEDPMTHVQAALSYTDTRTQSRQQQSRYPQSSRLSTPGNGDPLLAARTSREATERARALALISSARRQADTAYAGTSEVGRTPARSTRTVEDEGDLWNPNEVREARRRREAVRGWRNGV</sequence>
<name>A0ACC2XE45_9TREE</name>